<dbReference type="GO" id="GO:0016491">
    <property type="term" value="F:oxidoreductase activity"/>
    <property type="evidence" value="ECO:0007669"/>
    <property type="project" value="TreeGrafter"/>
</dbReference>
<dbReference type="Proteomes" id="UP000315385">
    <property type="component" value="Unassembled WGS sequence"/>
</dbReference>
<dbReference type="InterPro" id="IPR011989">
    <property type="entry name" value="ARM-like"/>
</dbReference>
<dbReference type="EMBL" id="SESI01000001">
    <property type="protein sequence ID" value="TQQ81814.1"/>
    <property type="molecule type" value="Genomic_DNA"/>
</dbReference>
<accession>A0A544QQU1</accession>
<dbReference type="SMART" id="SM00567">
    <property type="entry name" value="EZ_HEAT"/>
    <property type="match status" value="6"/>
</dbReference>
<evidence type="ECO:0000313" key="1">
    <source>
        <dbReference type="EMBL" id="TQQ81814.1"/>
    </source>
</evidence>
<protein>
    <submittedName>
        <fullName evidence="1">HEAT repeat domain-containing protein</fullName>
    </submittedName>
</protein>
<dbReference type="Gene3D" id="1.25.10.10">
    <property type="entry name" value="Leucine-rich Repeat Variant"/>
    <property type="match status" value="2"/>
</dbReference>
<sequence>MSPDRRPTETGFLHSIASSGQFVRLATYLGSNEQLAVRQEAAHILAQSADSIREGDTDELTAQLYTAAITESDDTVRATIIKALRALDAEAVETLVTKIESPDAATPTTPSPLVYGEWLESDHAELRLVAVAGLGRVGGDQIVSKLAAACADHDPRVQIRALTECGRLGDPRCVDAAVKCLDSDEVEVRIAAVSCLIQIGTDDALTAVMPLAKTAEPPVQHAIIEEIGTVGSLRVFGLLLWALTSDVAELQETAVRSIVDLLVNAPADDSHTVRMTVGTHLQRCSAQDVVPKLRPVVATDSQQRRRNGIWLLGELIEPTEHTDSLTALIEAIGDDDTKTANIAVSQLVSYDEPVIIDRLEAVIKTADFDSPALQRADHIREQITHKTATDHLEEAVEYTRVSDPADYTRKHAER</sequence>
<dbReference type="PANTHER" id="PTHR12697">
    <property type="entry name" value="PBS LYASE HEAT-LIKE PROTEIN"/>
    <property type="match status" value="1"/>
</dbReference>
<dbReference type="Pfam" id="PF13646">
    <property type="entry name" value="HEAT_2"/>
    <property type="match status" value="1"/>
</dbReference>
<name>A0A544QQU1_9EURY</name>
<keyword evidence="2" id="KW-1185">Reference proteome</keyword>
<dbReference type="PANTHER" id="PTHR12697:SF5">
    <property type="entry name" value="DEOXYHYPUSINE HYDROXYLASE"/>
    <property type="match status" value="1"/>
</dbReference>
<gene>
    <name evidence="1" type="ORF">EWF95_02445</name>
</gene>
<dbReference type="AlphaFoldDB" id="A0A544QQU1"/>
<dbReference type="InterPro" id="IPR016024">
    <property type="entry name" value="ARM-type_fold"/>
</dbReference>
<comment type="caution">
    <text evidence="1">The sequence shown here is derived from an EMBL/GenBank/DDBJ whole genome shotgun (WGS) entry which is preliminary data.</text>
</comment>
<dbReference type="InterPro" id="IPR004155">
    <property type="entry name" value="PBS_lyase_HEAT"/>
</dbReference>
<organism evidence="1 2">
    <name type="scientific">Halonotius roseus</name>
    <dbReference type="NCBI Taxonomy" id="2511997"/>
    <lineage>
        <taxon>Archaea</taxon>
        <taxon>Methanobacteriati</taxon>
        <taxon>Methanobacteriota</taxon>
        <taxon>Stenosarchaea group</taxon>
        <taxon>Halobacteria</taxon>
        <taxon>Halobacteriales</taxon>
        <taxon>Haloferacaceae</taxon>
        <taxon>Halonotius</taxon>
    </lineage>
</organism>
<reference evidence="1 2" key="1">
    <citation type="submission" date="2019-02" db="EMBL/GenBank/DDBJ databases">
        <title>Halonotius sp. a new haloqrchaeon isolated from saline water.</title>
        <authorList>
            <person name="Duran-Viseras A."/>
            <person name="Sanchez-Porro C."/>
            <person name="Ventosa A."/>
        </authorList>
    </citation>
    <scope>NUCLEOTIDE SEQUENCE [LARGE SCALE GENOMIC DNA]</scope>
    <source>
        <strain evidence="1 2">F9-27</strain>
    </source>
</reference>
<evidence type="ECO:0000313" key="2">
    <source>
        <dbReference type="Proteomes" id="UP000315385"/>
    </source>
</evidence>
<dbReference type="SUPFAM" id="SSF48371">
    <property type="entry name" value="ARM repeat"/>
    <property type="match status" value="1"/>
</dbReference>
<proteinExistence type="predicted"/>